<proteinExistence type="predicted"/>
<keyword evidence="2" id="KW-1185">Reference proteome</keyword>
<name>A0ACC2RXK5_9FUNG</name>
<dbReference type="Proteomes" id="UP001165960">
    <property type="component" value="Unassembled WGS sequence"/>
</dbReference>
<evidence type="ECO:0000313" key="1">
    <source>
        <dbReference type="EMBL" id="KAJ9054794.1"/>
    </source>
</evidence>
<protein>
    <submittedName>
        <fullName evidence="1">Uncharacterized protein</fullName>
    </submittedName>
</protein>
<dbReference type="EMBL" id="QTSX02006425">
    <property type="protein sequence ID" value="KAJ9054794.1"/>
    <property type="molecule type" value="Genomic_DNA"/>
</dbReference>
<sequence length="359" mass="41981">MTLPNLRAILSYQAAPTDRREPVFGTDYSIRQITLKHYLVPKLRLPPKNMFVLNSTELENAIRPLMNISNVPQPITDHSDTGGWFLPQRSLKSIVFLSISLGRHPSLDQFAMLNLITRIKIESMDDIAFQLAMAQYQYAIEIVDGRLEFSVWGFQHKLEVVLQRLISSMKDPKISEMNFAIFKDSETRRFENLLLEKPSKQAFDKLQYTLGSIEWTNQDLIYATKDIQHQELKKYASELIKEGSVLFYIQGNLKLEEAARIYHHTKQQLNLSEVHHHVNQATQLPSFFTRGSSFCYRFRLTNRNETNSGIAFYLHTFNEKANKSESLTRMALYFLKKTFDENIRFYEQIGWFSHHTTRN</sequence>
<gene>
    <name evidence="1" type="ORF">DSO57_1010666</name>
</gene>
<organism evidence="1 2">
    <name type="scientific">Entomophthora muscae</name>
    <dbReference type="NCBI Taxonomy" id="34485"/>
    <lineage>
        <taxon>Eukaryota</taxon>
        <taxon>Fungi</taxon>
        <taxon>Fungi incertae sedis</taxon>
        <taxon>Zoopagomycota</taxon>
        <taxon>Entomophthoromycotina</taxon>
        <taxon>Entomophthoromycetes</taxon>
        <taxon>Entomophthorales</taxon>
        <taxon>Entomophthoraceae</taxon>
        <taxon>Entomophthora</taxon>
    </lineage>
</organism>
<reference evidence="1" key="1">
    <citation type="submission" date="2022-04" db="EMBL/GenBank/DDBJ databases">
        <title>Genome of the entomopathogenic fungus Entomophthora muscae.</title>
        <authorList>
            <person name="Elya C."/>
            <person name="Lovett B.R."/>
            <person name="Lee E."/>
            <person name="Macias A.M."/>
            <person name="Hajek A.E."/>
            <person name="De Bivort B.L."/>
            <person name="Kasson M.T."/>
            <person name="De Fine Licht H.H."/>
            <person name="Stajich J.E."/>
        </authorList>
    </citation>
    <scope>NUCLEOTIDE SEQUENCE</scope>
    <source>
        <strain evidence="1">Berkeley</strain>
    </source>
</reference>
<comment type="caution">
    <text evidence="1">The sequence shown here is derived from an EMBL/GenBank/DDBJ whole genome shotgun (WGS) entry which is preliminary data.</text>
</comment>
<accession>A0ACC2RXK5</accession>
<evidence type="ECO:0000313" key="2">
    <source>
        <dbReference type="Proteomes" id="UP001165960"/>
    </source>
</evidence>